<evidence type="ECO:0000313" key="4">
    <source>
        <dbReference type="Proteomes" id="UP000619761"/>
    </source>
</evidence>
<evidence type="ECO:0000256" key="2">
    <source>
        <dbReference type="SAM" id="SignalP"/>
    </source>
</evidence>
<dbReference type="InterPro" id="IPR021204">
    <property type="entry name" value="Integr_conj_element_PFL4711"/>
</dbReference>
<protein>
    <submittedName>
        <fullName evidence="3">Integrating conjugative element protein</fullName>
    </submittedName>
</protein>
<dbReference type="NCBIfam" id="TIGR03755">
    <property type="entry name" value="conj_TIGR03755"/>
    <property type="match status" value="1"/>
</dbReference>
<accession>A0ABQ3B4B4</accession>
<comment type="caution">
    <text evidence="3">The sequence shown here is derived from an EMBL/GenBank/DDBJ whole genome shotgun (WGS) entry which is preliminary data.</text>
</comment>
<sequence length="445" mass="48544">MRRILKLSIFILALLSPILSAQTVRPNGDKDTWYFSMGGSDPYVNYHQSNRTNLNLSAGAEWNLFRGCTFDPRTSIAQTFSDAQRSIYGLANDVVAAAPGLLTAWGLSQVQENYPGVYDFLMKGLVDAKASYQIALKNCQDMRNDVKNGRDPVDGWIRVSKTSNWDTAVATGDNPTHVVDANGDSGIVMAGGVKKGGLNQDPIRAVADTVEAGYYHMTNALAPDPNIDPVQGDRNITRVFPNAAAASKWTASVVGEREIRTCETCVKLRTKVGQGLRIMHKEEKENVVQDLNAALASPQVTNNMLNKLSVPGMGIVATEDTIRAIKDAPSAEQRILANRYASEVALARVMEKGLIARDLINMGEQEPNISANTEAQQEIEFSKKRLEQELDNVMFESDVRKKVLNNATSVLAEREYARSHSPTGNQLKTAPSKSKGMTDGGVNAP</sequence>
<dbReference type="EMBL" id="BMYZ01000002">
    <property type="protein sequence ID" value="GGY79205.1"/>
    <property type="molecule type" value="Genomic_DNA"/>
</dbReference>
<feature type="signal peptide" evidence="2">
    <location>
        <begin position="1"/>
        <end position="21"/>
    </location>
</feature>
<dbReference type="RefSeq" id="WP_189419106.1">
    <property type="nucleotide sequence ID" value="NZ_BMYZ01000002.1"/>
</dbReference>
<feature type="chain" id="PRO_5046339107" evidence="2">
    <location>
        <begin position="22"/>
        <end position="445"/>
    </location>
</feature>
<organism evidence="3 4">
    <name type="scientific">Cellvibrio zantedeschiae</name>
    <dbReference type="NCBI Taxonomy" id="1237077"/>
    <lineage>
        <taxon>Bacteria</taxon>
        <taxon>Pseudomonadati</taxon>
        <taxon>Pseudomonadota</taxon>
        <taxon>Gammaproteobacteria</taxon>
        <taxon>Cellvibrionales</taxon>
        <taxon>Cellvibrionaceae</taxon>
        <taxon>Cellvibrio</taxon>
    </lineage>
</organism>
<reference evidence="4" key="1">
    <citation type="journal article" date="2019" name="Int. J. Syst. Evol. Microbiol.">
        <title>The Global Catalogue of Microorganisms (GCM) 10K type strain sequencing project: providing services to taxonomists for standard genome sequencing and annotation.</title>
        <authorList>
            <consortium name="The Broad Institute Genomics Platform"/>
            <consortium name="The Broad Institute Genome Sequencing Center for Infectious Disease"/>
            <person name="Wu L."/>
            <person name="Ma J."/>
        </authorList>
    </citation>
    <scope>NUCLEOTIDE SEQUENCE [LARGE SCALE GENOMIC DNA]</scope>
    <source>
        <strain evidence="4">KCTC 32239</strain>
    </source>
</reference>
<feature type="region of interest" description="Disordered" evidence="1">
    <location>
        <begin position="413"/>
        <end position="445"/>
    </location>
</feature>
<keyword evidence="2" id="KW-0732">Signal</keyword>
<proteinExistence type="predicted"/>
<keyword evidence="4" id="KW-1185">Reference proteome</keyword>
<evidence type="ECO:0000256" key="1">
    <source>
        <dbReference type="SAM" id="MobiDB-lite"/>
    </source>
</evidence>
<name>A0ABQ3B4B4_9GAMM</name>
<dbReference type="Proteomes" id="UP000619761">
    <property type="component" value="Unassembled WGS sequence"/>
</dbReference>
<evidence type="ECO:0000313" key="3">
    <source>
        <dbReference type="EMBL" id="GGY79205.1"/>
    </source>
</evidence>
<feature type="compositionally biased region" description="Polar residues" evidence="1">
    <location>
        <begin position="420"/>
        <end position="432"/>
    </location>
</feature>
<gene>
    <name evidence="3" type="ORF">GCM10011613_25020</name>
</gene>